<dbReference type="PANTHER" id="PTHR21479:SF22">
    <property type="entry name" value="PROTEIN CBG07241"/>
    <property type="match status" value="1"/>
</dbReference>
<organism evidence="1 2">
    <name type="scientific">Pristionchus pacificus</name>
    <name type="common">Parasitic nematode worm</name>
    <dbReference type="NCBI Taxonomy" id="54126"/>
    <lineage>
        <taxon>Eukaryota</taxon>
        <taxon>Metazoa</taxon>
        <taxon>Ecdysozoa</taxon>
        <taxon>Nematoda</taxon>
        <taxon>Chromadorea</taxon>
        <taxon>Rhabditida</taxon>
        <taxon>Rhabditina</taxon>
        <taxon>Diplogasteromorpha</taxon>
        <taxon>Diplogasteroidea</taxon>
        <taxon>Neodiplogasteridae</taxon>
        <taxon>Pristionchus</taxon>
    </lineage>
</organism>
<dbReference type="Gene3D" id="2.60.40.3330">
    <property type="match status" value="1"/>
</dbReference>
<gene>
    <name evidence="1" type="primary">WBGene00094246</name>
</gene>
<accession>A0A8R1U512</accession>
<keyword evidence="2" id="KW-1185">Reference proteome</keyword>
<dbReference type="Proteomes" id="UP000005239">
    <property type="component" value="Unassembled WGS sequence"/>
</dbReference>
<reference evidence="2" key="1">
    <citation type="journal article" date="2008" name="Nat. Genet.">
        <title>The Pristionchus pacificus genome provides a unique perspective on nematode lifestyle and parasitism.</title>
        <authorList>
            <person name="Dieterich C."/>
            <person name="Clifton S.W."/>
            <person name="Schuster L.N."/>
            <person name="Chinwalla A."/>
            <person name="Delehaunty K."/>
            <person name="Dinkelacker I."/>
            <person name="Fulton L."/>
            <person name="Fulton R."/>
            <person name="Godfrey J."/>
            <person name="Minx P."/>
            <person name="Mitreva M."/>
            <person name="Roeseler W."/>
            <person name="Tian H."/>
            <person name="Witte H."/>
            <person name="Yang S.P."/>
            <person name="Wilson R.K."/>
            <person name="Sommer R.J."/>
        </authorList>
    </citation>
    <scope>NUCLEOTIDE SEQUENCE [LARGE SCALE GENOMIC DNA]</scope>
    <source>
        <strain evidence="2">PS312</strain>
    </source>
</reference>
<name>A0A2A6BUA9_PRIPA</name>
<reference evidence="1" key="2">
    <citation type="submission" date="2022-06" db="UniProtKB">
        <authorList>
            <consortium name="EnsemblMetazoa"/>
        </authorList>
    </citation>
    <scope>IDENTIFICATION</scope>
    <source>
        <strain evidence="1">PS312</strain>
    </source>
</reference>
<accession>A0A2A6BUA9</accession>
<sequence length="221" mass="24904">EIDDWLYFSDDDFAEPLEFEPKDGQTEVHFQFSGKACDTFWGEGVEPKLVIKYSCYGSPVWEPATVTGVLKCDRPFSARIQLREIDGGLFGYDDQFGDTQELPSKDGQLQVNFHFSGKASDPFYDWDGVEPRLVIMHTCGGGKHFIFEIDPLFYISTMKLLGLLISMLAVGGASFFNKEIDSPLPDDFFGSQALCKGYKSEALEFDVTFDLDLKSTTLQKF</sequence>
<dbReference type="AlphaFoldDB" id="A0A2A6BUA9"/>
<proteinExistence type="predicted"/>
<protein>
    <submittedName>
        <fullName evidence="1">Uncharacterized protein</fullName>
    </submittedName>
</protein>
<dbReference type="PANTHER" id="PTHR21479">
    <property type="match status" value="1"/>
</dbReference>
<evidence type="ECO:0000313" key="2">
    <source>
        <dbReference type="Proteomes" id="UP000005239"/>
    </source>
</evidence>
<dbReference type="EnsemblMetazoa" id="PPA04692.1">
    <property type="protein sequence ID" value="PPA04692.1"/>
    <property type="gene ID" value="WBGene00094246"/>
</dbReference>
<dbReference type="InterPro" id="IPR038479">
    <property type="entry name" value="Transthyretin-like_sf"/>
</dbReference>
<evidence type="ECO:0000313" key="1">
    <source>
        <dbReference type="EnsemblMetazoa" id="PPA04692.1"/>
    </source>
</evidence>